<evidence type="ECO:0000256" key="4">
    <source>
        <dbReference type="ARBA" id="ARBA00022692"/>
    </source>
</evidence>
<evidence type="ECO:0000256" key="7">
    <source>
        <dbReference type="SAM" id="Phobius"/>
    </source>
</evidence>
<evidence type="ECO:0000256" key="3">
    <source>
        <dbReference type="ARBA" id="ARBA00022475"/>
    </source>
</evidence>
<feature type="transmembrane region" description="Helical" evidence="7">
    <location>
        <begin position="548"/>
        <end position="570"/>
    </location>
</feature>
<dbReference type="PANTHER" id="PTHR33406">
    <property type="entry name" value="MEMBRANE PROTEIN MJ1562-RELATED"/>
    <property type="match status" value="1"/>
</dbReference>
<dbReference type="InterPro" id="IPR050545">
    <property type="entry name" value="Mycobact_MmpL"/>
</dbReference>
<keyword evidence="4 7" id="KW-0812">Transmembrane</keyword>
<feature type="transmembrane region" description="Helical" evidence="7">
    <location>
        <begin position="582"/>
        <end position="602"/>
    </location>
</feature>
<feature type="domain" description="SSD" evidence="8">
    <location>
        <begin position="553"/>
        <end position="679"/>
    </location>
</feature>
<gene>
    <name evidence="9" type="ORF">JGU71_05425</name>
</gene>
<evidence type="ECO:0000313" key="9">
    <source>
        <dbReference type="EMBL" id="MBJ8338317.1"/>
    </source>
</evidence>
<feature type="transmembrane region" description="Helical" evidence="7">
    <location>
        <begin position="622"/>
        <end position="649"/>
    </location>
</feature>
<dbReference type="Pfam" id="PF03176">
    <property type="entry name" value="MMPL"/>
    <property type="match status" value="2"/>
</dbReference>
<dbReference type="InterPro" id="IPR004869">
    <property type="entry name" value="MMPL_dom"/>
</dbReference>
<comment type="subcellular location">
    <subcellularLocation>
        <location evidence="1">Cell membrane</location>
        <topology evidence="1">Multi-pass membrane protein</topology>
    </subcellularLocation>
</comment>
<dbReference type="GO" id="GO:0005886">
    <property type="term" value="C:plasma membrane"/>
    <property type="evidence" value="ECO:0007669"/>
    <property type="project" value="UniProtKB-SubCell"/>
</dbReference>
<dbReference type="Proteomes" id="UP000655868">
    <property type="component" value="Unassembled WGS sequence"/>
</dbReference>
<evidence type="ECO:0000259" key="8">
    <source>
        <dbReference type="PROSITE" id="PS50156"/>
    </source>
</evidence>
<evidence type="ECO:0000313" key="10">
    <source>
        <dbReference type="Proteomes" id="UP000655868"/>
    </source>
</evidence>
<dbReference type="InterPro" id="IPR000731">
    <property type="entry name" value="SSD"/>
</dbReference>
<organism evidence="9 10">
    <name type="scientific">Antrihabitans stalagmiti</name>
    <dbReference type="NCBI Taxonomy" id="2799499"/>
    <lineage>
        <taxon>Bacteria</taxon>
        <taxon>Bacillati</taxon>
        <taxon>Actinomycetota</taxon>
        <taxon>Actinomycetes</taxon>
        <taxon>Mycobacteriales</taxon>
        <taxon>Nocardiaceae</taxon>
        <taxon>Antrihabitans</taxon>
    </lineage>
</organism>
<feature type="transmembrane region" description="Helical" evidence="7">
    <location>
        <begin position="315"/>
        <end position="335"/>
    </location>
</feature>
<proteinExistence type="inferred from homology"/>
<dbReference type="Gene3D" id="1.20.1640.10">
    <property type="entry name" value="Multidrug efflux transporter AcrB transmembrane domain"/>
    <property type="match status" value="2"/>
</dbReference>
<feature type="transmembrane region" description="Helical" evidence="7">
    <location>
        <begin position="181"/>
        <end position="201"/>
    </location>
</feature>
<evidence type="ECO:0000256" key="6">
    <source>
        <dbReference type="ARBA" id="ARBA00023136"/>
    </source>
</evidence>
<comment type="caution">
    <text evidence="9">The sequence shown here is derived from an EMBL/GenBank/DDBJ whole genome shotgun (WGS) entry which is preliminary data.</text>
</comment>
<reference evidence="9" key="1">
    <citation type="submission" date="2020-12" db="EMBL/GenBank/DDBJ databases">
        <title>Antrihabitans popcorni sp. nov. and Antrihabitans auranticaus sp. nov., isolated from a larva cave.</title>
        <authorList>
            <person name="Lee S.D."/>
            <person name="Kim I.S."/>
        </authorList>
    </citation>
    <scope>NUCLEOTIDE SEQUENCE</scope>
    <source>
        <strain evidence="9">YC3-6</strain>
    </source>
</reference>
<dbReference type="SUPFAM" id="SSF82866">
    <property type="entry name" value="Multidrug efflux transporter AcrB transmembrane domain"/>
    <property type="match status" value="2"/>
</dbReference>
<feature type="transmembrane region" description="Helical" evidence="7">
    <location>
        <begin position="245"/>
        <end position="266"/>
    </location>
</feature>
<dbReference type="PANTHER" id="PTHR33406:SF6">
    <property type="entry name" value="MEMBRANE PROTEIN YDGH-RELATED"/>
    <property type="match status" value="1"/>
</dbReference>
<keyword evidence="10" id="KW-1185">Reference proteome</keyword>
<comment type="similarity">
    <text evidence="2">Belongs to the resistance-nodulation-cell division (RND) (TC 2.A.6) family. MmpL subfamily.</text>
</comment>
<dbReference type="InterPro" id="IPR002229">
    <property type="entry name" value="RhesusRHD"/>
</dbReference>
<feature type="transmembrane region" description="Helical" evidence="7">
    <location>
        <begin position="208"/>
        <end position="225"/>
    </location>
</feature>
<dbReference type="PRINTS" id="PR00342">
    <property type="entry name" value="RHESUSRHD"/>
</dbReference>
<feature type="transmembrane region" description="Helical" evidence="7">
    <location>
        <begin position="377"/>
        <end position="399"/>
    </location>
</feature>
<dbReference type="AlphaFoldDB" id="A0A934NND4"/>
<dbReference type="EMBL" id="JAEMNV010000002">
    <property type="protein sequence ID" value="MBJ8338317.1"/>
    <property type="molecule type" value="Genomic_DNA"/>
</dbReference>
<keyword evidence="3" id="KW-1003">Cell membrane</keyword>
<protein>
    <submittedName>
        <fullName evidence="9">MMPL family transporter</fullName>
    </submittedName>
</protein>
<evidence type="ECO:0000256" key="2">
    <source>
        <dbReference type="ARBA" id="ARBA00010157"/>
    </source>
</evidence>
<keyword evidence="5 7" id="KW-1133">Transmembrane helix</keyword>
<evidence type="ECO:0000256" key="5">
    <source>
        <dbReference type="ARBA" id="ARBA00022989"/>
    </source>
</evidence>
<dbReference type="RefSeq" id="WP_199703027.1">
    <property type="nucleotide sequence ID" value="NZ_JAEMNV010000002.1"/>
</dbReference>
<sequence>MGNRTSPWDVVAAAVTGRRSWAILIALLVLTGALIGGIGANDSAGQSPTSLPTSADSAFVDDALEQFPNSAVAPVVLVVSRTDGGELTEPDLASAAAARDRMRAVDRSVDPALDTAAVPLESAPDKRAAITPVLIDAELSGFDLSDLVTELRSAATENQPTDLIMQVTGGPAFGADIANSFSGANVTLLGVTALVVAALLIATYRSPILWLVPLIVVGVADRLASSIGTGLAQLTGLSFDGSTSGITSVLVFGAGTNYALLLVSRYREELRHEADHRIALRHAVRRAGPAIVASNATVVLALLILLLASVPSTRSLGACAAAGLIVAAVFVLFALPPALALCGKKLFWPYVPHIGDRDTTTDGVWFRVATGVARRPATVAVASIGALAVCAVALLGTQIGLSQSDQFRVTAESVDGLDTLAAHFPAGRSDPAVVVARTSAAADVQRALDSTAGVVSATEVGRSDTGLTRWSVVTTAPPASESAFDVVTAMRSELTNIPDADALVGGSDAKALDTRDAAGRDRSVVIPLILLEVLAVLVLLLRALAAPLVLVGTTVLSALAALGIGSWVSANVFGFPALDTNVPLFAFLFLVALGVDYTIFLVTRAREETPTHGTRTGIVRAVASTGAVITSAGIVLAAVFCVLGVLPLITLTQLGIVVGLGILLDTFVVRTVVVPALFTLIGPRIWWPNSIGPVPTQREGVRAT</sequence>
<feature type="domain" description="SSD" evidence="8">
    <location>
        <begin position="228"/>
        <end position="341"/>
    </location>
</feature>
<dbReference type="PROSITE" id="PS50156">
    <property type="entry name" value="SSD"/>
    <property type="match status" value="2"/>
</dbReference>
<feature type="transmembrane region" description="Helical" evidence="7">
    <location>
        <begin position="21"/>
        <end position="40"/>
    </location>
</feature>
<feature type="transmembrane region" description="Helical" evidence="7">
    <location>
        <begin position="524"/>
        <end position="541"/>
    </location>
</feature>
<name>A0A934NND4_9NOCA</name>
<accession>A0A934NND4</accession>
<keyword evidence="6 7" id="KW-0472">Membrane</keyword>
<feature type="transmembrane region" description="Helical" evidence="7">
    <location>
        <begin position="287"/>
        <end position="309"/>
    </location>
</feature>
<evidence type="ECO:0000256" key="1">
    <source>
        <dbReference type="ARBA" id="ARBA00004651"/>
    </source>
</evidence>